<keyword evidence="3" id="KW-0732">Signal</keyword>
<sequence length="200" mass="22990">MSNTLRKHLLALIITAVPMLTFAQSNLIASAADSTDIKGQFEHLYKKSNTFEQHKVIQISDYNTLKQNATDSIRKYKKEVTNHLQEINSLNTKLEASNTMVTQLKEELSTTQNMQDSVSLLGMEVNKNAYSLIMWGVIFCMAIISTILFLMYKRGHQVVKEAKTRLIEVQEDLEKLRKSAIAREQKLGHELQTYKMRHKD</sequence>
<evidence type="ECO:0008006" key="6">
    <source>
        <dbReference type="Google" id="ProtNLM"/>
    </source>
</evidence>
<protein>
    <recommendedName>
        <fullName evidence="6">tRNA (Guanine-N1)-methyltransferase</fullName>
    </recommendedName>
</protein>
<gene>
    <name evidence="4" type="ORF">AQPE_3485</name>
</gene>
<keyword evidence="2" id="KW-0812">Transmembrane</keyword>
<keyword evidence="1" id="KW-0175">Coiled coil</keyword>
<evidence type="ECO:0000313" key="4">
    <source>
        <dbReference type="EMBL" id="BBE19305.1"/>
    </source>
</evidence>
<dbReference type="AlphaFoldDB" id="A0A5K7SCU8"/>
<dbReference type="SUPFAM" id="SSF58100">
    <property type="entry name" value="Bacterial hemolysins"/>
    <property type="match status" value="1"/>
</dbReference>
<accession>A0A5K7SCU8</accession>
<keyword evidence="2" id="KW-1133">Transmembrane helix</keyword>
<evidence type="ECO:0000256" key="2">
    <source>
        <dbReference type="SAM" id="Phobius"/>
    </source>
</evidence>
<proteinExistence type="predicted"/>
<keyword evidence="2" id="KW-0472">Membrane</keyword>
<feature type="coiled-coil region" evidence="1">
    <location>
        <begin position="59"/>
        <end position="107"/>
    </location>
</feature>
<feature type="signal peptide" evidence="3">
    <location>
        <begin position="1"/>
        <end position="23"/>
    </location>
</feature>
<feature type="chain" id="PRO_5024405321" description="tRNA (Guanine-N1)-methyltransferase" evidence="3">
    <location>
        <begin position="24"/>
        <end position="200"/>
    </location>
</feature>
<evidence type="ECO:0000313" key="5">
    <source>
        <dbReference type="Proteomes" id="UP001193389"/>
    </source>
</evidence>
<feature type="transmembrane region" description="Helical" evidence="2">
    <location>
        <begin position="129"/>
        <end position="152"/>
    </location>
</feature>
<organism evidence="4 5">
    <name type="scientific">Aquipluma nitroreducens</name>
    <dbReference type="NCBI Taxonomy" id="2010828"/>
    <lineage>
        <taxon>Bacteria</taxon>
        <taxon>Pseudomonadati</taxon>
        <taxon>Bacteroidota</taxon>
        <taxon>Bacteroidia</taxon>
        <taxon>Marinilabiliales</taxon>
        <taxon>Prolixibacteraceae</taxon>
        <taxon>Aquipluma</taxon>
    </lineage>
</organism>
<dbReference type="RefSeq" id="WP_318347561.1">
    <property type="nucleotide sequence ID" value="NZ_AP018694.1"/>
</dbReference>
<dbReference type="KEGG" id="anf:AQPE_3485"/>
<reference evidence="4" key="1">
    <citation type="journal article" date="2020" name="Int. J. Syst. Evol. Microbiol.">
        <title>Aquipluma nitroreducens gen. nov. sp. nov., a novel facultatively anaerobic bacterium isolated from a freshwater lake.</title>
        <authorList>
            <person name="Watanabe M."/>
            <person name="Kojima H."/>
            <person name="Fukui M."/>
        </authorList>
    </citation>
    <scope>NUCLEOTIDE SEQUENCE</scope>
    <source>
        <strain evidence="4">MeG22</strain>
    </source>
</reference>
<name>A0A5K7SCU8_9BACT</name>
<dbReference type="Proteomes" id="UP001193389">
    <property type="component" value="Chromosome"/>
</dbReference>
<evidence type="ECO:0000256" key="3">
    <source>
        <dbReference type="SAM" id="SignalP"/>
    </source>
</evidence>
<dbReference type="EMBL" id="AP018694">
    <property type="protein sequence ID" value="BBE19305.1"/>
    <property type="molecule type" value="Genomic_DNA"/>
</dbReference>
<keyword evidence="5" id="KW-1185">Reference proteome</keyword>
<evidence type="ECO:0000256" key="1">
    <source>
        <dbReference type="SAM" id="Coils"/>
    </source>
</evidence>